<evidence type="ECO:0000259" key="3">
    <source>
        <dbReference type="Pfam" id="PF00534"/>
    </source>
</evidence>
<evidence type="ECO:0000313" key="6">
    <source>
        <dbReference type="Proteomes" id="UP001165584"/>
    </source>
</evidence>
<keyword evidence="6" id="KW-1185">Reference proteome</keyword>
<name>A0ABT2GK76_9MICO</name>
<feature type="domain" description="Glycosyltransferase subfamily 4-like N-terminal" evidence="4">
    <location>
        <begin position="18"/>
        <end position="177"/>
    </location>
</feature>
<dbReference type="CDD" id="cd03809">
    <property type="entry name" value="GT4_MtfB-like"/>
    <property type="match status" value="1"/>
</dbReference>
<dbReference type="PANTHER" id="PTHR46401:SF2">
    <property type="entry name" value="GLYCOSYLTRANSFERASE WBBK-RELATED"/>
    <property type="match status" value="1"/>
</dbReference>
<dbReference type="RefSeq" id="WP_259503878.1">
    <property type="nucleotide sequence ID" value="NZ_JANLCM010000001.1"/>
</dbReference>
<evidence type="ECO:0000259" key="4">
    <source>
        <dbReference type="Pfam" id="PF13439"/>
    </source>
</evidence>
<dbReference type="InterPro" id="IPR028098">
    <property type="entry name" value="Glyco_trans_4-like_N"/>
</dbReference>
<keyword evidence="2" id="KW-0808">Transferase</keyword>
<protein>
    <submittedName>
        <fullName evidence="5">Glycosyltransferase family 4 protein</fullName>
    </submittedName>
</protein>
<evidence type="ECO:0000313" key="5">
    <source>
        <dbReference type="EMBL" id="MCS5716620.1"/>
    </source>
</evidence>
<sequence length="389" mass="41652">MTSRIPLLFDATSLPPAWGGVARYIQGVLGGFDELGISVHVVAKPVDVERLRTTAPGHEYHASPAYVGNRVLRFAWEQRGLPRLARRLGATAIHSPHYTHPLVTRAKRIVTVHDATFFSDAGVHSRLKGVFFRFWMRRAAAHADALVTPSRATAEEMRRHTRVRRAEIVVAYLGVDRSLFHPVEASETARFAARHGLRPELGWIAFLGTIEPRKNVGGLIRAHRALTARAAASTPGDAVVPVPPLVISGARGWDDDAIALLDSATPGDGVIEAGYLPVRDLPAFLGGATVVAYPSLGEGFGLPVLEAMACGAAVLTTRRLSIPEVGGDCVAYTEPDAEHLASALGALIADRAQRADLGERAESRAGEFTWEACANAHLEAYRAAGTALA</sequence>
<dbReference type="SUPFAM" id="SSF53756">
    <property type="entry name" value="UDP-Glycosyltransferase/glycogen phosphorylase"/>
    <property type="match status" value="1"/>
</dbReference>
<proteinExistence type="predicted"/>
<organism evidence="5 6">
    <name type="scientific">Herbiconiux aconitum</name>
    <dbReference type="NCBI Taxonomy" id="2970913"/>
    <lineage>
        <taxon>Bacteria</taxon>
        <taxon>Bacillati</taxon>
        <taxon>Actinomycetota</taxon>
        <taxon>Actinomycetes</taxon>
        <taxon>Micrococcales</taxon>
        <taxon>Microbacteriaceae</taxon>
        <taxon>Herbiconiux</taxon>
    </lineage>
</organism>
<dbReference type="Pfam" id="PF00534">
    <property type="entry name" value="Glycos_transf_1"/>
    <property type="match status" value="1"/>
</dbReference>
<keyword evidence="1" id="KW-0328">Glycosyltransferase</keyword>
<feature type="domain" description="Glycosyl transferase family 1" evidence="3">
    <location>
        <begin position="197"/>
        <end position="363"/>
    </location>
</feature>
<dbReference type="Gene3D" id="3.40.50.2000">
    <property type="entry name" value="Glycogen Phosphorylase B"/>
    <property type="match status" value="2"/>
</dbReference>
<dbReference type="Pfam" id="PF13439">
    <property type="entry name" value="Glyco_transf_4"/>
    <property type="match status" value="1"/>
</dbReference>
<dbReference type="Proteomes" id="UP001165584">
    <property type="component" value="Unassembled WGS sequence"/>
</dbReference>
<dbReference type="PANTHER" id="PTHR46401">
    <property type="entry name" value="GLYCOSYLTRANSFERASE WBBK-RELATED"/>
    <property type="match status" value="1"/>
</dbReference>
<accession>A0ABT2GK76</accession>
<evidence type="ECO:0000256" key="1">
    <source>
        <dbReference type="ARBA" id="ARBA00022676"/>
    </source>
</evidence>
<dbReference type="InterPro" id="IPR001296">
    <property type="entry name" value="Glyco_trans_1"/>
</dbReference>
<evidence type="ECO:0000256" key="2">
    <source>
        <dbReference type="ARBA" id="ARBA00022679"/>
    </source>
</evidence>
<reference evidence="5" key="1">
    <citation type="submission" date="2022-08" db="EMBL/GenBank/DDBJ databases">
        <authorList>
            <person name="Deng Y."/>
            <person name="Han X.-F."/>
            <person name="Zhang Y.-Q."/>
        </authorList>
    </citation>
    <scope>NUCLEOTIDE SEQUENCE</scope>
    <source>
        <strain evidence="5">CPCC 205763</strain>
    </source>
</reference>
<gene>
    <name evidence="5" type="ORF">N1027_00545</name>
</gene>
<comment type="caution">
    <text evidence="5">The sequence shown here is derived from an EMBL/GenBank/DDBJ whole genome shotgun (WGS) entry which is preliminary data.</text>
</comment>
<dbReference type="EMBL" id="JANLCM010000001">
    <property type="protein sequence ID" value="MCS5716620.1"/>
    <property type="molecule type" value="Genomic_DNA"/>
</dbReference>